<dbReference type="EMBL" id="BLQM01000444">
    <property type="protein sequence ID" value="GMH90213.1"/>
    <property type="molecule type" value="Genomic_DNA"/>
</dbReference>
<comment type="caution">
    <text evidence="2">The sequence shown here is derived from an EMBL/GenBank/DDBJ whole genome shotgun (WGS) entry which is preliminary data.</text>
</comment>
<sequence>MFGRDCSVQCVAKAFSFVFQRKDKGLEDELEGLEGGRGGGVIGVGLEAGANKEKEQVEKRTSKKKNGVAIVGALEMSYVKKGEAIASQLQNPLQQKNQHEEDEEDDEYDEGTFDPQFKQTYFTHKKSGRATWTEPQAKKVLGTAGGGIVTSNDKGLLALSTKTHTNETRL</sequence>
<gene>
    <name evidence="2" type="ORF">TL16_g11698</name>
</gene>
<dbReference type="AlphaFoldDB" id="A0A9W7ESP1"/>
<organism evidence="2 3">
    <name type="scientific">Triparma laevis f. inornata</name>
    <dbReference type="NCBI Taxonomy" id="1714386"/>
    <lineage>
        <taxon>Eukaryota</taxon>
        <taxon>Sar</taxon>
        <taxon>Stramenopiles</taxon>
        <taxon>Ochrophyta</taxon>
        <taxon>Bolidophyceae</taxon>
        <taxon>Parmales</taxon>
        <taxon>Triparmaceae</taxon>
        <taxon>Triparma</taxon>
    </lineage>
</organism>
<dbReference type="Proteomes" id="UP001162640">
    <property type="component" value="Unassembled WGS sequence"/>
</dbReference>
<feature type="compositionally biased region" description="Acidic residues" evidence="1">
    <location>
        <begin position="100"/>
        <end position="112"/>
    </location>
</feature>
<protein>
    <submittedName>
        <fullName evidence="2">Uncharacterized protein</fullName>
    </submittedName>
</protein>
<reference evidence="3" key="1">
    <citation type="journal article" date="2023" name="Commun. Biol.">
        <title>Genome analysis of Parmales, the sister group of diatoms, reveals the evolutionary specialization of diatoms from phago-mixotrophs to photoautotrophs.</title>
        <authorList>
            <person name="Ban H."/>
            <person name="Sato S."/>
            <person name="Yoshikawa S."/>
            <person name="Yamada K."/>
            <person name="Nakamura Y."/>
            <person name="Ichinomiya M."/>
            <person name="Sato N."/>
            <person name="Blanc-Mathieu R."/>
            <person name="Endo H."/>
            <person name="Kuwata A."/>
            <person name="Ogata H."/>
        </authorList>
    </citation>
    <scope>NUCLEOTIDE SEQUENCE [LARGE SCALE GENOMIC DNA]</scope>
</reference>
<proteinExistence type="predicted"/>
<evidence type="ECO:0000313" key="2">
    <source>
        <dbReference type="EMBL" id="GMH90213.1"/>
    </source>
</evidence>
<feature type="region of interest" description="Disordered" evidence="1">
    <location>
        <begin position="150"/>
        <end position="170"/>
    </location>
</feature>
<feature type="region of interest" description="Disordered" evidence="1">
    <location>
        <begin position="88"/>
        <end position="113"/>
    </location>
</feature>
<name>A0A9W7ESP1_9STRA</name>
<accession>A0A9W7ESP1</accession>
<evidence type="ECO:0000256" key="1">
    <source>
        <dbReference type="SAM" id="MobiDB-lite"/>
    </source>
</evidence>
<evidence type="ECO:0000313" key="3">
    <source>
        <dbReference type="Proteomes" id="UP001162640"/>
    </source>
</evidence>